<accession>A0ABS6F0M1</accession>
<dbReference type="PANTHER" id="PTHR30290:SF81">
    <property type="entry name" value="OLIGOPEPTIDE-BINDING PROTEIN OPPA"/>
    <property type="match status" value="1"/>
</dbReference>
<comment type="subcellular location">
    <subcellularLocation>
        <location evidence="1">Cell membrane</location>
        <topology evidence="1">Lipid-anchor</topology>
    </subcellularLocation>
</comment>
<keyword evidence="3 5" id="KW-0732">Signal</keyword>
<comment type="caution">
    <text evidence="7">The sequence shown here is derived from an EMBL/GenBank/DDBJ whole genome shotgun (WGS) entry which is preliminary data.</text>
</comment>
<feature type="signal peptide" evidence="5">
    <location>
        <begin position="1"/>
        <end position="22"/>
    </location>
</feature>
<dbReference type="SUPFAM" id="SSF53850">
    <property type="entry name" value="Periplasmic binding protein-like II"/>
    <property type="match status" value="1"/>
</dbReference>
<feature type="region of interest" description="Disordered" evidence="4">
    <location>
        <begin position="24"/>
        <end position="62"/>
    </location>
</feature>
<feature type="compositionally biased region" description="Basic and acidic residues" evidence="4">
    <location>
        <begin position="28"/>
        <end position="62"/>
    </location>
</feature>
<dbReference type="Gene3D" id="3.90.76.10">
    <property type="entry name" value="Dipeptide-binding Protein, Domain 1"/>
    <property type="match status" value="1"/>
</dbReference>
<proteinExistence type="inferred from homology"/>
<feature type="chain" id="PRO_5047330525" evidence="5">
    <location>
        <begin position="23"/>
        <end position="572"/>
    </location>
</feature>
<evidence type="ECO:0000256" key="2">
    <source>
        <dbReference type="ARBA" id="ARBA00005695"/>
    </source>
</evidence>
<dbReference type="Pfam" id="PF00496">
    <property type="entry name" value="SBP_bac_5"/>
    <property type="match status" value="1"/>
</dbReference>
<dbReference type="InterPro" id="IPR000914">
    <property type="entry name" value="SBP_5_dom"/>
</dbReference>
<organism evidence="7 8">
    <name type="scientific">Clostridium simiarum</name>
    <dbReference type="NCBI Taxonomy" id="2841506"/>
    <lineage>
        <taxon>Bacteria</taxon>
        <taxon>Bacillati</taxon>
        <taxon>Bacillota</taxon>
        <taxon>Clostridia</taxon>
        <taxon>Eubacteriales</taxon>
        <taxon>Clostridiaceae</taxon>
        <taxon>Clostridium</taxon>
    </lineage>
</organism>
<evidence type="ECO:0000313" key="8">
    <source>
        <dbReference type="Proteomes" id="UP000736583"/>
    </source>
</evidence>
<dbReference type="PIRSF" id="PIRSF002741">
    <property type="entry name" value="MppA"/>
    <property type="match status" value="1"/>
</dbReference>
<dbReference type="InterPro" id="IPR039424">
    <property type="entry name" value="SBP_5"/>
</dbReference>
<feature type="domain" description="Solute-binding protein family 5" evidence="6">
    <location>
        <begin position="115"/>
        <end position="482"/>
    </location>
</feature>
<evidence type="ECO:0000256" key="3">
    <source>
        <dbReference type="ARBA" id="ARBA00022729"/>
    </source>
</evidence>
<evidence type="ECO:0000256" key="5">
    <source>
        <dbReference type="SAM" id="SignalP"/>
    </source>
</evidence>
<protein>
    <submittedName>
        <fullName evidence="7">Peptide ABC transporter substrate-binding protein</fullName>
    </submittedName>
</protein>
<evidence type="ECO:0000259" key="6">
    <source>
        <dbReference type="Pfam" id="PF00496"/>
    </source>
</evidence>
<dbReference type="PANTHER" id="PTHR30290">
    <property type="entry name" value="PERIPLASMIC BINDING COMPONENT OF ABC TRANSPORTER"/>
    <property type="match status" value="1"/>
</dbReference>
<dbReference type="PROSITE" id="PS01040">
    <property type="entry name" value="SBP_BACTERIAL_5"/>
    <property type="match status" value="1"/>
</dbReference>
<dbReference type="RefSeq" id="WP_032120665.1">
    <property type="nucleotide sequence ID" value="NZ_JAHLQL010000002.1"/>
</dbReference>
<evidence type="ECO:0000256" key="4">
    <source>
        <dbReference type="SAM" id="MobiDB-lite"/>
    </source>
</evidence>
<evidence type="ECO:0000256" key="1">
    <source>
        <dbReference type="ARBA" id="ARBA00004193"/>
    </source>
</evidence>
<dbReference type="Proteomes" id="UP000736583">
    <property type="component" value="Unassembled WGS sequence"/>
</dbReference>
<sequence>MKRNKLLATLAGVTTLAVTLTACGSKEPAQDEGKKVEGDLTNKTTEVIKAEDPSKSPDTANSRKDTIVIGIDDTKGVFNPLYAKTAYDQYVVKAMFASIMDVKLDGSLEPALGDVKASEDLKTYTITLKDGLKWNDGKPITTDDIEFSFMVLSDKKFDGNFDMPNLNVKGWREYNEGTSDKISGLEKVDDKVIKIHLEEPNSAALYDVAIRPIPKHFYSQYYSQGEADKLMQVHRAPGVFSGPYKLKDFKQGQSATLEANENYYKGKAKIPNLIYKVTNKQTAMQQLETGEVDMNILTVNPENIEQAKGKGFLDLSIYPTNGYGYIAFNHRNEALKDQKVRQALTFGLDRKAIVDNVYKGYADVINIPESKVSLYFTDDVEKYEYNAEKANQLLDEAGWKKGSSGIREKDGKKLTLKFLASTPNEVNEAIIPIAKENYKALGIEFNPEQMDFNTISTKVEDENADYDMYFMAWGLTPEPDSSAIFKTKGALNRNGYSNPKIDELLSKGTKTNKFEERKKVYHEFYKEVNKDLPYIFVYQRRDMWAVNARVKGVNISPYRDFTYDLDKYELQQ</sequence>
<dbReference type="EMBL" id="JAHLQL010000002">
    <property type="protein sequence ID" value="MBU5592051.1"/>
    <property type="molecule type" value="Genomic_DNA"/>
</dbReference>
<gene>
    <name evidence="7" type="ORF">KQI89_09740</name>
</gene>
<dbReference type="InterPro" id="IPR023765">
    <property type="entry name" value="SBP_5_CS"/>
</dbReference>
<name>A0ABS6F0M1_9CLOT</name>
<comment type="similarity">
    <text evidence="2">Belongs to the bacterial solute-binding protein 5 family.</text>
</comment>
<dbReference type="Gene3D" id="3.40.190.10">
    <property type="entry name" value="Periplasmic binding protein-like II"/>
    <property type="match status" value="1"/>
</dbReference>
<keyword evidence="8" id="KW-1185">Reference proteome</keyword>
<dbReference type="Gene3D" id="3.10.105.10">
    <property type="entry name" value="Dipeptide-binding Protein, Domain 3"/>
    <property type="match status" value="1"/>
</dbReference>
<evidence type="ECO:0000313" key="7">
    <source>
        <dbReference type="EMBL" id="MBU5592051.1"/>
    </source>
</evidence>
<dbReference type="PROSITE" id="PS51257">
    <property type="entry name" value="PROKAR_LIPOPROTEIN"/>
    <property type="match status" value="1"/>
</dbReference>
<dbReference type="InterPro" id="IPR030678">
    <property type="entry name" value="Peptide/Ni-bd"/>
</dbReference>
<reference evidence="7 8" key="1">
    <citation type="submission" date="2021-06" db="EMBL/GenBank/DDBJ databases">
        <authorList>
            <person name="Sun Q."/>
            <person name="Li D."/>
        </authorList>
    </citation>
    <scope>NUCLEOTIDE SEQUENCE [LARGE SCALE GENOMIC DNA]</scope>
    <source>
        <strain evidence="7 8">MSJ-4</strain>
    </source>
</reference>